<comment type="similarity">
    <text evidence="1 4">Belongs to the bacterial flagellin family.</text>
</comment>
<evidence type="ECO:0000313" key="8">
    <source>
        <dbReference type="Proteomes" id="UP000277999"/>
    </source>
</evidence>
<evidence type="ECO:0000259" key="5">
    <source>
        <dbReference type="Pfam" id="PF00669"/>
    </source>
</evidence>
<dbReference type="EMBL" id="RFAQ01000003">
    <property type="protein sequence ID" value="RMD04335.1"/>
    <property type="molecule type" value="Genomic_DNA"/>
</dbReference>
<keyword evidence="7" id="KW-0966">Cell projection</keyword>
<dbReference type="Gene3D" id="1.20.1330.10">
    <property type="entry name" value="f41 fragment of flagellin, N-terminal domain"/>
    <property type="match status" value="2"/>
</dbReference>
<proteinExistence type="inferred from homology"/>
<keyword evidence="4" id="KW-0964">Secreted</keyword>
<evidence type="ECO:0000256" key="2">
    <source>
        <dbReference type="ARBA" id="ARBA00020110"/>
    </source>
</evidence>
<dbReference type="GO" id="GO:0009288">
    <property type="term" value="C:bacterial-type flagellum"/>
    <property type="evidence" value="ECO:0007669"/>
    <property type="project" value="UniProtKB-SubCell"/>
</dbReference>
<dbReference type="Proteomes" id="UP000277999">
    <property type="component" value="Unassembled WGS sequence"/>
</dbReference>
<dbReference type="RefSeq" id="WP_122057836.1">
    <property type="nucleotide sequence ID" value="NZ_RFAQ01000003.1"/>
</dbReference>
<dbReference type="PANTHER" id="PTHR42792:SF2">
    <property type="entry name" value="FLAGELLIN"/>
    <property type="match status" value="1"/>
</dbReference>
<evidence type="ECO:0000259" key="6">
    <source>
        <dbReference type="Pfam" id="PF00700"/>
    </source>
</evidence>
<evidence type="ECO:0000256" key="4">
    <source>
        <dbReference type="RuleBase" id="RU362073"/>
    </source>
</evidence>
<evidence type="ECO:0000313" key="7">
    <source>
        <dbReference type="EMBL" id="RMD04335.1"/>
    </source>
</evidence>
<dbReference type="PRINTS" id="PR00207">
    <property type="entry name" value="FLAGELLIN"/>
</dbReference>
<reference evidence="7 8" key="1">
    <citation type="submission" date="2018-10" db="EMBL/GenBank/DDBJ databases">
        <title>Genome-centric metagenomics revealed C2 chemical producing, CO utilizing Clostridium with novel acetogenic gene cluster.</title>
        <authorList>
            <person name="Kang H."/>
            <person name="Park B."/>
            <person name="Choi I.G."/>
            <person name="Chang I.S."/>
        </authorList>
    </citation>
    <scope>NUCLEOTIDE SEQUENCE [LARGE SCALE GENOMIC DNA]</scope>
    <source>
        <strain evidence="7 8">H21-9</strain>
    </source>
</reference>
<dbReference type="InterPro" id="IPR001492">
    <property type="entry name" value="Flagellin"/>
</dbReference>
<dbReference type="GO" id="GO:0005576">
    <property type="term" value="C:extracellular region"/>
    <property type="evidence" value="ECO:0007669"/>
    <property type="project" value="UniProtKB-SubCell"/>
</dbReference>
<keyword evidence="3 4" id="KW-0975">Bacterial flagellum</keyword>
<sequence length="559" mass="57626">MIINHNLMANNAIRHMNANNTAAGKSMQKLSSGLRINSAADDAAGLAISEKMKAQVNGLNQANSNAQDGVSMVQTAEGALNETTSILQRMRTLANQSANGTNTDQDRSNIQDEMDQLTSEINRIGNTTEFNTQKLLNGGIGSTDGQKITEATSAAVTVGFNSTGAASSFKGTITVDNRSFDLSSVSLGAGATMTQTISALQNVTSGGVKLGDLVDITKDTATDIKFTDKSSGASSSITASVGANGSLNVLAKTTVDGDPTLIERAGLQGTTTLGATADNVIAKDSTLKITVGSNSAVEVALNDTTADKTYATKTGADDNVKQAAMDDLIKDVNASLQKAGLSDKVEASLSKDNKVQFISKSGVDISVANGVGTPMTSLGFTGTTDGTAVKNVEQVAGPGAEGTGFNTTFQIGANEGQSMSLNINDMRSAALGITGNAGQKGFTATNTVTNGTTDIKQEAALNVMNKDDASAALTTIDGALTKVSAERGKLGAIQNRLEHTENNLSTSAENLTSAQARITDVDMASEMSQYSKNNILAQAAQAMLAQANQQPQQVLQLLR</sequence>
<dbReference type="AlphaFoldDB" id="A0A3M0T261"/>
<name>A0A3M0T261_9CLOT</name>
<evidence type="ECO:0000256" key="3">
    <source>
        <dbReference type="ARBA" id="ARBA00023143"/>
    </source>
</evidence>
<gene>
    <name evidence="7" type="ORF">D9O40_02500</name>
</gene>
<protein>
    <recommendedName>
        <fullName evidence="2 4">Flagellin</fullName>
    </recommendedName>
</protein>
<dbReference type="GO" id="GO:0005198">
    <property type="term" value="F:structural molecule activity"/>
    <property type="evidence" value="ECO:0007669"/>
    <property type="project" value="UniProtKB-UniRule"/>
</dbReference>
<dbReference type="PANTHER" id="PTHR42792">
    <property type="entry name" value="FLAGELLIN"/>
    <property type="match status" value="1"/>
</dbReference>
<comment type="caution">
    <text evidence="7">The sequence shown here is derived from an EMBL/GenBank/DDBJ whole genome shotgun (WGS) entry which is preliminary data.</text>
</comment>
<dbReference type="Pfam" id="PF00669">
    <property type="entry name" value="Flagellin_N"/>
    <property type="match status" value="1"/>
</dbReference>
<comment type="subcellular location">
    <subcellularLocation>
        <location evidence="4">Secreted</location>
    </subcellularLocation>
    <subcellularLocation>
        <location evidence="4">Bacterial flagellum</location>
    </subcellularLocation>
</comment>
<keyword evidence="7" id="KW-0282">Flagellum</keyword>
<dbReference type="InterPro" id="IPR046358">
    <property type="entry name" value="Flagellin_C"/>
</dbReference>
<feature type="domain" description="Flagellin N-terminal" evidence="5">
    <location>
        <begin position="3"/>
        <end position="138"/>
    </location>
</feature>
<organism evidence="7 8">
    <name type="scientific">Clostridium autoethanogenum</name>
    <dbReference type="NCBI Taxonomy" id="84023"/>
    <lineage>
        <taxon>Bacteria</taxon>
        <taxon>Bacillati</taxon>
        <taxon>Bacillota</taxon>
        <taxon>Clostridia</taxon>
        <taxon>Eubacteriales</taxon>
        <taxon>Clostridiaceae</taxon>
        <taxon>Clostridium</taxon>
    </lineage>
</organism>
<dbReference type="InterPro" id="IPR001029">
    <property type="entry name" value="Flagellin_N"/>
</dbReference>
<comment type="function">
    <text evidence="4">Flagellin is the subunit protein which polymerizes to form the filaments of bacterial flagella.</text>
</comment>
<dbReference type="Pfam" id="PF00700">
    <property type="entry name" value="Flagellin_C"/>
    <property type="match status" value="1"/>
</dbReference>
<dbReference type="Gene3D" id="3.30.70.2120">
    <property type="match status" value="1"/>
</dbReference>
<accession>A0A3M0T261</accession>
<evidence type="ECO:0000256" key="1">
    <source>
        <dbReference type="ARBA" id="ARBA00005709"/>
    </source>
</evidence>
<keyword evidence="7" id="KW-0969">Cilium</keyword>
<dbReference type="SUPFAM" id="SSF64518">
    <property type="entry name" value="Phase 1 flagellin"/>
    <property type="match status" value="1"/>
</dbReference>
<feature type="domain" description="Flagellin C-terminal" evidence="6">
    <location>
        <begin position="474"/>
        <end position="558"/>
    </location>
</feature>